<dbReference type="FunFam" id="3.10.250.10:FF:000004">
    <property type="entry name" value="Scavenger receptor cysteine-rich type 1 protein M130"/>
    <property type="match status" value="1"/>
</dbReference>
<dbReference type="InterPro" id="IPR036772">
    <property type="entry name" value="SRCR-like_dom_sf"/>
</dbReference>
<dbReference type="SMART" id="SM00202">
    <property type="entry name" value="SR"/>
    <property type="match status" value="2"/>
</dbReference>
<dbReference type="PRINTS" id="PR00258">
    <property type="entry name" value="SPERACTRCPTR"/>
</dbReference>
<dbReference type="AlphaFoldDB" id="A0A3P8U5P7"/>
<dbReference type="SUPFAM" id="SSF56487">
    <property type="entry name" value="SRCR-like"/>
    <property type="match status" value="2"/>
</dbReference>
<feature type="disulfide bond" evidence="7">
    <location>
        <begin position="120"/>
        <end position="130"/>
    </location>
</feature>
<evidence type="ECO:0000256" key="1">
    <source>
        <dbReference type="ARBA" id="ARBA00004613"/>
    </source>
</evidence>
<name>A0A3P8U5P7_AMPPE</name>
<dbReference type="SUPFAM" id="SSF48726">
    <property type="entry name" value="Immunoglobulin"/>
    <property type="match status" value="1"/>
</dbReference>
<dbReference type="Ensembl" id="ENSAPET00000031442.1">
    <property type="protein sequence ID" value="ENSAPEP00000030622.1"/>
    <property type="gene ID" value="ENSAPEG00000021722.1"/>
</dbReference>
<evidence type="ECO:0000256" key="2">
    <source>
        <dbReference type="ARBA" id="ARBA00022525"/>
    </source>
</evidence>
<evidence type="ECO:0000256" key="7">
    <source>
        <dbReference type="PROSITE-ProRule" id="PRU00196"/>
    </source>
</evidence>
<keyword evidence="5 7" id="KW-1015">Disulfide bond</keyword>
<evidence type="ECO:0000313" key="10">
    <source>
        <dbReference type="Ensembl" id="ENSAPEP00000030622.1"/>
    </source>
</evidence>
<feature type="disulfide bond" evidence="7">
    <location>
        <begin position="226"/>
        <end position="236"/>
    </location>
</feature>
<reference evidence="10" key="2">
    <citation type="submission" date="2025-08" db="UniProtKB">
        <authorList>
            <consortium name="Ensembl"/>
        </authorList>
    </citation>
    <scope>IDENTIFICATION</scope>
</reference>
<keyword evidence="3" id="KW-0732">Signal</keyword>
<protein>
    <recommendedName>
        <fullName evidence="9">SRCR domain-containing protein</fullName>
    </recommendedName>
</protein>
<keyword evidence="2" id="KW-0964">Secreted</keyword>
<keyword evidence="4" id="KW-0677">Repeat</keyword>
<keyword evidence="11" id="KW-1185">Reference proteome</keyword>
<dbReference type="Pfam" id="PF00530">
    <property type="entry name" value="SRCR"/>
    <property type="match status" value="2"/>
</dbReference>
<dbReference type="InterPro" id="IPR013783">
    <property type="entry name" value="Ig-like_fold"/>
</dbReference>
<sequence length="407" mass="44884">MVCRELDCGSPVSTRRRETGSIDTWGFEFRSNASSLIKYKTSSGIIELTCSDSVRLVGGTHLCSGRLQVKWNQVWSSVCSDGFDLQDAEVVCRELGCGSPSGFEGKLYGEAPEWNTEFLCGGHESGLLHCDHSDRDTCSPGTTITLTCSAPDHVRLVGNSSTCAGELQMKVQGEWRPVVDQDWDRNQNRTSAAAAVCSQLGCGSAVAINVEDFELDRPVWLIKSSCFQSAVSLLDCLVLDDVTEDFLSLQVICSDLLVQPNISVSPSHDEVQQQKVKVLMGSNFSIICSTRPQYPGGSFQLVFTSSSTTFNYVLPTVTHWAVFLFPAAEDLHRGTYTCIYHLNVFSYNFSSTSQSIYLIPSAPLMDLIIRLIVHLLVMVLLVTVTCFYSGKLSVETRSRNERNKCPR</sequence>
<accession>A0A3P8U5P7</accession>
<dbReference type="PROSITE" id="PS50287">
    <property type="entry name" value="SRCR_2"/>
    <property type="match status" value="2"/>
</dbReference>
<feature type="transmembrane region" description="Helical" evidence="8">
    <location>
        <begin position="367"/>
        <end position="389"/>
    </location>
</feature>
<evidence type="ECO:0000256" key="8">
    <source>
        <dbReference type="SAM" id="Phobius"/>
    </source>
</evidence>
<keyword evidence="8" id="KW-0812">Transmembrane</keyword>
<evidence type="ECO:0000256" key="6">
    <source>
        <dbReference type="ARBA" id="ARBA00023180"/>
    </source>
</evidence>
<comment type="subcellular location">
    <subcellularLocation>
        <location evidence="1">Secreted</location>
    </subcellularLocation>
</comment>
<evidence type="ECO:0000256" key="3">
    <source>
        <dbReference type="ARBA" id="ARBA00022729"/>
    </source>
</evidence>
<keyword evidence="8" id="KW-0472">Membrane</keyword>
<feature type="domain" description="SRCR" evidence="9">
    <location>
        <begin position="54"/>
        <end position="149"/>
    </location>
</feature>
<dbReference type="PANTHER" id="PTHR19331:SF22">
    <property type="entry name" value="DELETED IN MALIGNANT BRAIN TUMORS 1 PROTEIN"/>
    <property type="match status" value="1"/>
</dbReference>
<keyword evidence="6" id="KW-0325">Glycoprotein</keyword>
<dbReference type="GeneTree" id="ENSGT00940000163299"/>
<dbReference type="GO" id="GO:0016020">
    <property type="term" value="C:membrane"/>
    <property type="evidence" value="ECO:0007669"/>
    <property type="project" value="InterPro"/>
</dbReference>
<dbReference type="InterPro" id="IPR001190">
    <property type="entry name" value="SRCR"/>
</dbReference>
<proteinExistence type="predicted"/>
<keyword evidence="8" id="KW-1133">Transmembrane helix</keyword>
<reference evidence="10" key="3">
    <citation type="submission" date="2025-09" db="UniProtKB">
        <authorList>
            <consortium name="Ensembl"/>
        </authorList>
    </citation>
    <scope>IDENTIFICATION</scope>
</reference>
<dbReference type="PANTHER" id="PTHR19331">
    <property type="entry name" value="SCAVENGER RECEPTOR DOMAIN-CONTAINING"/>
    <property type="match status" value="1"/>
</dbReference>
<organism evidence="10 11">
    <name type="scientific">Amphiprion percula</name>
    <name type="common">Orange clownfish</name>
    <name type="synonym">Lutjanus percula</name>
    <dbReference type="NCBI Taxonomy" id="161767"/>
    <lineage>
        <taxon>Eukaryota</taxon>
        <taxon>Metazoa</taxon>
        <taxon>Chordata</taxon>
        <taxon>Craniata</taxon>
        <taxon>Vertebrata</taxon>
        <taxon>Euteleostomi</taxon>
        <taxon>Actinopterygii</taxon>
        <taxon>Neopterygii</taxon>
        <taxon>Teleostei</taxon>
        <taxon>Neoteleostei</taxon>
        <taxon>Acanthomorphata</taxon>
        <taxon>Ovalentaria</taxon>
        <taxon>Pomacentridae</taxon>
        <taxon>Amphiprion</taxon>
    </lineage>
</organism>
<dbReference type="Gene3D" id="2.60.40.10">
    <property type="entry name" value="Immunoglobulins"/>
    <property type="match status" value="1"/>
</dbReference>
<reference evidence="10 11" key="1">
    <citation type="submission" date="2018-03" db="EMBL/GenBank/DDBJ databases">
        <title>Finding Nemo's genes: A chromosome-scale reference assembly of the genome of the orange clownfish Amphiprion percula.</title>
        <authorList>
            <person name="Lehmann R."/>
        </authorList>
    </citation>
    <scope>NUCLEOTIDE SEQUENCE</scope>
</reference>
<dbReference type="Gene3D" id="3.10.250.10">
    <property type="entry name" value="SRCR-like domain"/>
    <property type="match status" value="2"/>
</dbReference>
<comment type="caution">
    <text evidence="7">Lacks conserved residue(s) required for the propagation of feature annotation.</text>
</comment>
<feature type="domain" description="SRCR" evidence="9">
    <location>
        <begin position="154"/>
        <end position="254"/>
    </location>
</feature>
<dbReference type="InterPro" id="IPR036179">
    <property type="entry name" value="Ig-like_dom_sf"/>
</dbReference>
<evidence type="ECO:0000313" key="11">
    <source>
        <dbReference type="Proteomes" id="UP000265080"/>
    </source>
</evidence>
<evidence type="ECO:0000256" key="5">
    <source>
        <dbReference type="ARBA" id="ARBA00023157"/>
    </source>
</evidence>
<evidence type="ECO:0000259" key="9">
    <source>
        <dbReference type="PROSITE" id="PS50287"/>
    </source>
</evidence>
<dbReference type="Proteomes" id="UP000265080">
    <property type="component" value="Chromosome 9"/>
</dbReference>
<evidence type="ECO:0000256" key="4">
    <source>
        <dbReference type="ARBA" id="ARBA00022737"/>
    </source>
</evidence>